<keyword evidence="1" id="KW-1133">Transmembrane helix</keyword>
<dbReference type="InterPro" id="IPR039535">
    <property type="entry name" value="ASST-like"/>
</dbReference>
<gene>
    <name evidence="2" type="ORF">GQ26_0380620</name>
</gene>
<dbReference type="InterPro" id="IPR053143">
    <property type="entry name" value="Arylsulfate_ST"/>
</dbReference>
<dbReference type="SUPFAM" id="SSF50969">
    <property type="entry name" value="YVTN repeat-like/Quinoprotein amine dehydrogenase"/>
    <property type="match status" value="1"/>
</dbReference>
<keyword evidence="1" id="KW-0812">Transmembrane</keyword>
<name>A0A093XD24_TALMA</name>
<keyword evidence="1" id="KW-0472">Membrane</keyword>
<proteinExistence type="predicted"/>
<dbReference type="PANTHER" id="PTHR35340">
    <property type="entry name" value="PQQ ENZYME REPEAT PROTEIN-RELATED"/>
    <property type="match status" value="1"/>
</dbReference>
<dbReference type="InterPro" id="IPR011044">
    <property type="entry name" value="Quino_amine_DH_bsu"/>
</dbReference>
<dbReference type="Pfam" id="PF14269">
    <property type="entry name" value="Arylsulfotran_2"/>
    <property type="match status" value="1"/>
</dbReference>
<reference evidence="2" key="1">
    <citation type="journal article" date="2014" name="PLoS Genet.">
        <title>Signature Gene Expression Reveals Novel Clues to the Molecular Mechanisms of Dimorphic Transition in Penicillium marneffei.</title>
        <authorList>
            <person name="Yang E."/>
            <person name="Wang G."/>
            <person name="Cai J."/>
            <person name="Woo P.C."/>
            <person name="Lau S.K."/>
            <person name="Yuen K.-Y."/>
            <person name="Chow W.-N."/>
            <person name="Lin X."/>
        </authorList>
    </citation>
    <scope>NUCLEOTIDE SEQUENCE [LARGE SCALE GENOMIC DNA]</scope>
    <source>
        <strain evidence="2">PM1</strain>
    </source>
</reference>
<dbReference type="EMBL" id="JPOX01000038">
    <property type="protein sequence ID" value="KFX43108.1"/>
    <property type="molecule type" value="Genomic_DNA"/>
</dbReference>
<dbReference type="PANTHER" id="PTHR35340:SF5">
    <property type="entry name" value="ASST-DOMAIN-CONTAINING PROTEIN"/>
    <property type="match status" value="1"/>
</dbReference>
<comment type="caution">
    <text evidence="2">The sequence shown here is derived from an EMBL/GenBank/DDBJ whole genome shotgun (WGS) entry which is preliminary data.</text>
</comment>
<evidence type="ECO:0000256" key="1">
    <source>
        <dbReference type="SAM" id="Phobius"/>
    </source>
</evidence>
<evidence type="ECO:0000313" key="2">
    <source>
        <dbReference type="EMBL" id="KFX43108.1"/>
    </source>
</evidence>
<protein>
    <submittedName>
        <fullName evidence="2">Uncharacterized protein</fullName>
    </submittedName>
</protein>
<dbReference type="AlphaFoldDB" id="A0A093XD24"/>
<feature type="transmembrane region" description="Helical" evidence="1">
    <location>
        <begin position="511"/>
        <end position="532"/>
    </location>
</feature>
<accession>A0A093XD24</accession>
<organism evidence="2">
    <name type="scientific">Talaromyces marneffei PM1</name>
    <dbReference type="NCBI Taxonomy" id="1077442"/>
    <lineage>
        <taxon>Eukaryota</taxon>
        <taxon>Fungi</taxon>
        <taxon>Dikarya</taxon>
        <taxon>Ascomycota</taxon>
        <taxon>Pezizomycotina</taxon>
        <taxon>Eurotiomycetes</taxon>
        <taxon>Eurotiomycetidae</taxon>
        <taxon>Eurotiales</taxon>
        <taxon>Trichocomaceae</taxon>
        <taxon>Talaromyces</taxon>
        <taxon>Talaromyces sect. Talaromyces</taxon>
    </lineage>
</organism>
<sequence>MCRLGSAVSNVAPITATDKADTLAAVGCERSYGFGLISTRVSSFSTEPSSDSKPRTPGYMFSIPDGRSPAIYDQDGELIWQERRNVPTQNLRVQIFRGQDYLTYWTKEPFGPGRYAMVNPTILRRPYTERFIVTPVGMVIDSLHDFTVTRHDTALIAAHYKRRADLSAIGGAVDGWILDGIFQEIDIVTGTLLYEWRAAEHVPIPNTLKALDNGEGTEDQPFDYFHLSGVDQGPSGDYLVSAGHMRSVMSVDASTGQVQWNLGGRANDFRGFDGRPIVDFTWPHNARWSENGTMMVMDKGGSAAGRSRGMTIQINPHTSQAVLRQVYRGPVEPKEPSDGDMQISQDTGNVLISWGGGCGLSEFTADGKLLSENHVRDPPSGVSFLRTVTPSRVSKHTWTGKPLTKPTAKTSRHGLQVHWNGATEVVEWQLDFKEPRLSSQADDSYPYHGIGRFKKTGFETLLGVPPLKGRTRYFLRVAAIDQQGQVLGYTDDVEWQQAWTGSELSQSQFRVLAGVCLFGALLTLLSTLHICLKSGRERTVLLLPLHKS</sequence>